<evidence type="ECO:0000313" key="5">
    <source>
        <dbReference type="EMBL" id="KGP91131.1"/>
    </source>
</evidence>
<gene>
    <name evidence="5" type="ORF">N780_17165</name>
</gene>
<dbReference type="InterPro" id="IPR051052">
    <property type="entry name" value="Diverse_substrate_MTase"/>
</dbReference>
<dbReference type="SUPFAM" id="SSF53335">
    <property type="entry name" value="S-adenosyl-L-methionine-dependent methyltransferases"/>
    <property type="match status" value="1"/>
</dbReference>
<dbReference type="CDD" id="cd02440">
    <property type="entry name" value="AdoMet_MTases"/>
    <property type="match status" value="1"/>
</dbReference>
<sequence>MSSEQIGAVDPQHEASHKFDYFLQKCEDQGTTVCRRKVLALGCGDGAFTNALFHHEAHVTGLDCSTKKLADAKSRNPNITYRKGDAEHLPFERDSFDVVIAFGVWHLFDRPKVLSEASRVLTEHGTLLIVSEKVLSANENTETAPFFPEEWYEEWEDTKWHINNQWSVEDVSSKWFPEKTFFQNDQKLNQFNLVEVETHYNCITLQK</sequence>
<dbReference type="PANTHER" id="PTHR44942">
    <property type="entry name" value="METHYLTRANSF_11 DOMAIN-CONTAINING PROTEIN"/>
    <property type="match status" value="1"/>
</dbReference>
<dbReference type="Proteomes" id="UP000030153">
    <property type="component" value="Unassembled WGS sequence"/>
</dbReference>
<evidence type="ECO:0000256" key="3">
    <source>
        <dbReference type="ARBA" id="ARBA00022679"/>
    </source>
</evidence>
<comment type="similarity">
    <text evidence="1">Belongs to the methyltransferase superfamily.</text>
</comment>
<dbReference type="EMBL" id="AVBG01000008">
    <property type="protein sequence ID" value="KGP91131.1"/>
    <property type="molecule type" value="Genomic_DNA"/>
</dbReference>
<dbReference type="AlphaFoldDB" id="A0A0A2UX70"/>
<dbReference type="RefSeq" id="WP_052115028.1">
    <property type="nucleotide sequence ID" value="NZ_AVBG01000008.1"/>
</dbReference>
<evidence type="ECO:0000259" key="4">
    <source>
        <dbReference type="Pfam" id="PF08241"/>
    </source>
</evidence>
<accession>A0A0A2UX70</accession>
<evidence type="ECO:0000313" key="6">
    <source>
        <dbReference type="Proteomes" id="UP000030153"/>
    </source>
</evidence>
<dbReference type="GO" id="GO:0032259">
    <property type="term" value="P:methylation"/>
    <property type="evidence" value="ECO:0007669"/>
    <property type="project" value="UniProtKB-KW"/>
</dbReference>
<dbReference type="Pfam" id="PF08241">
    <property type="entry name" value="Methyltransf_11"/>
    <property type="match status" value="1"/>
</dbReference>
<dbReference type="OrthoDB" id="9784101at2"/>
<dbReference type="InterPro" id="IPR013216">
    <property type="entry name" value="Methyltransf_11"/>
</dbReference>
<feature type="domain" description="Methyltransferase type 11" evidence="4">
    <location>
        <begin position="39"/>
        <end position="129"/>
    </location>
</feature>
<dbReference type="InterPro" id="IPR029063">
    <property type="entry name" value="SAM-dependent_MTases_sf"/>
</dbReference>
<dbReference type="eggNOG" id="COG2226">
    <property type="taxonomic scope" value="Bacteria"/>
</dbReference>
<organism evidence="5 6">
    <name type="scientific">Pontibacillus chungwhensis BH030062</name>
    <dbReference type="NCBI Taxonomy" id="1385513"/>
    <lineage>
        <taxon>Bacteria</taxon>
        <taxon>Bacillati</taxon>
        <taxon>Bacillota</taxon>
        <taxon>Bacilli</taxon>
        <taxon>Bacillales</taxon>
        <taxon>Bacillaceae</taxon>
        <taxon>Pontibacillus</taxon>
    </lineage>
</organism>
<dbReference type="PANTHER" id="PTHR44942:SF4">
    <property type="entry name" value="METHYLTRANSFERASE TYPE 11 DOMAIN-CONTAINING PROTEIN"/>
    <property type="match status" value="1"/>
</dbReference>
<evidence type="ECO:0000256" key="2">
    <source>
        <dbReference type="ARBA" id="ARBA00022603"/>
    </source>
</evidence>
<name>A0A0A2UX70_9BACI</name>
<evidence type="ECO:0000256" key="1">
    <source>
        <dbReference type="ARBA" id="ARBA00008361"/>
    </source>
</evidence>
<dbReference type="STRING" id="1385513.N780_17165"/>
<keyword evidence="6" id="KW-1185">Reference proteome</keyword>
<keyword evidence="2" id="KW-0489">Methyltransferase</keyword>
<comment type="caution">
    <text evidence="5">The sequence shown here is derived from an EMBL/GenBank/DDBJ whole genome shotgun (WGS) entry which is preliminary data.</text>
</comment>
<keyword evidence="3" id="KW-0808">Transferase</keyword>
<dbReference type="GO" id="GO:0008757">
    <property type="term" value="F:S-adenosylmethionine-dependent methyltransferase activity"/>
    <property type="evidence" value="ECO:0007669"/>
    <property type="project" value="InterPro"/>
</dbReference>
<dbReference type="Gene3D" id="3.40.50.150">
    <property type="entry name" value="Vaccinia Virus protein VP39"/>
    <property type="match status" value="1"/>
</dbReference>
<proteinExistence type="inferred from homology"/>
<reference evidence="5 6" key="1">
    <citation type="submission" date="2013-08" db="EMBL/GenBank/DDBJ databases">
        <title>Genome of Pontibacillus chungwhensis.</title>
        <authorList>
            <person name="Wang Q."/>
            <person name="Wang G."/>
        </authorList>
    </citation>
    <scope>NUCLEOTIDE SEQUENCE [LARGE SCALE GENOMIC DNA]</scope>
    <source>
        <strain evidence="5 6">BH030062</strain>
    </source>
</reference>
<protein>
    <recommendedName>
        <fullName evidence="4">Methyltransferase type 11 domain-containing protein</fullName>
    </recommendedName>
</protein>